<dbReference type="PROSITE" id="PS00061">
    <property type="entry name" value="ADH_SHORT"/>
    <property type="match status" value="1"/>
</dbReference>
<dbReference type="RefSeq" id="WP_076955436.1">
    <property type="nucleotide sequence ID" value="NZ_MLCO01000005.1"/>
</dbReference>
<protein>
    <recommendedName>
        <fullName evidence="5">Short-chain dehydrogenase</fullName>
    </recommendedName>
</protein>
<dbReference type="EMBL" id="MLCO01000005">
    <property type="protein sequence ID" value="ONG58976.1"/>
    <property type="molecule type" value="Genomic_DNA"/>
</dbReference>
<proteinExistence type="inferred from homology"/>
<evidence type="ECO:0000256" key="1">
    <source>
        <dbReference type="ARBA" id="ARBA00006484"/>
    </source>
</evidence>
<reference evidence="3 4" key="1">
    <citation type="submission" date="2016-10" db="EMBL/GenBank/DDBJ databases">
        <title>Draft Genome sequence of Roseomonas sp. strain M3.</title>
        <authorList>
            <person name="Subhash Y."/>
            <person name="Lee S."/>
        </authorList>
    </citation>
    <scope>NUCLEOTIDE SEQUENCE [LARGE SCALE GENOMIC DNA]</scope>
    <source>
        <strain evidence="3 4">M3</strain>
    </source>
</reference>
<dbReference type="OrthoDB" id="154414at2"/>
<evidence type="ECO:0000256" key="2">
    <source>
        <dbReference type="ARBA" id="ARBA00023002"/>
    </source>
</evidence>
<gene>
    <name evidence="3" type="ORF">BKE38_00605</name>
</gene>
<dbReference type="PANTHER" id="PTHR42760:SF133">
    <property type="entry name" value="3-OXOACYL-[ACYL-CARRIER-PROTEIN] REDUCTASE"/>
    <property type="match status" value="1"/>
</dbReference>
<dbReference type="FunFam" id="3.40.50.720:FF:000173">
    <property type="entry name" value="3-oxoacyl-[acyl-carrier protein] reductase"/>
    <property type="match status" value="1"/>
</dbReference>
<evidence type="ECO:0000313" key="3">
    <source>
        <dbReference type="EMBL" id="ONG58976.1"/>
    </source>
</evidence>
<dbReference type="Gene3D" id="3.40.50.720">
    <property type="entry name" value="NAD(P)-binding Rossmann-like Domain"/>
    <property type="match status" value="1"/>
</dbReference>
<dbReference type="PANTHER" id="PTHR42760">
    <property type="entry name" value="SHORT-CHAIN DEHYDROGENASES/REDUCTASES FAMILY MEMBER"/>
    <property type="match status" value="1"/>
</dbReference>
<keyword evidence="2" id="KW-0560">Oxidoreductase</keyword>
<comment type="similarity">
    <text evidence="1">Belongs to the short-chain dehydrogenases/reductases (SDR) family.</text>
</comment>
<evidence type="ECO:0000313" key="4">
    <source>
        <dbReference type="Proteomes" id="UP000188879"/>
    </source>
</evidence>
<dbReference type="PRINTS" id="PR00081">
    <property type="entry name" value="GDHRDH"/>
</dbReference>
<organism evidence="3 4">
    <name type="scientific">Teichococcus deserti</name>
    <dbReference type="NCBI Taxonomy" id="1817963"/>
    <lineage>
        <taxon>Bacteria</taxon>
        <taxon>Pseudomonadati</taxon>
        <taxon>Pseudomonadota</taxon>
        <taxon>Alphaproteobacteria</taxon>
        <taxon>Acetobacterales</taxon>
        <taxon>Roseomonadaceae</taxon>
        <taxon>Roseomonas</taxon>
    </lineage>
</organism>
<evidence type="ECO:0008006" key="5">
    <source>
        <dbReference type="Google" id="ProtNLM"/>
    </source>
</evidence>
<dbReference type="GO" id="GO:0016616">
    <property type="term" value="F:oxidoreductase activity, acting on the CH-OH group of donors, NAD or NADP as acceptor"/>
    <property type="evidence" value="ECO:0007669"/>
    <property type="project" value="TreeGrafter"/>
</dbReference>
<sequence>MATVLVTGAQQGIGRAMALAFAATGADVAVNYLDDADAAEAVCAEIRARGRRAVALPGDVREVATARALVQQASEALGVPEVLVNNAGIFPRVPFLAMEEAEWDAVLDVNLKGSAFCGQAAARAMVAAGLPGCIINLSSGAVRGNPLGAHYASSKAGLIGLTRSMALALAPHNIRVNAIAPGLTDTAQPRFGNDEAELADMARALPLGRMGRPEEIAAMAVYLASAAAGWVTGQVYHINGGSYMP</sequence>
<dbReference type="Proteomes" id="UP000188879">
    <property type="component" value="Unassembled WGS sequence"/>
</dbReference>
<comment type="caution">
    <text evidence="3">The sequence shown here is derived from an EMBL/GenBank/DDBJ whole genome shotgun (WGS) entry which is preliminary data.</text>
</comment>
<dbReference type="InterPro" id="IPR036291">
    <property type="entry name" value="NAD(P)-bd_dom_sf"/>
</dbReference>
<dbReference type="Pfam" id="PF13561">
    <property type="entry name" value="adh_short_C2"/>
    <property type="match status" value="1"/>
</dbReference>
<dbReference type="InterPro" id="IPR002347">
    <property type="entry name" value="SDR_fam"/>
</dbReference>
<accession>A0A1V2H909</accession>
<name>A0A1V2H909_9PROT</name>
<dbReference type="SUPFAM" id="SSF51735">
    <property type="entry name" value="NAD(P)-binding Rossmann-fold domains"/>
    <property type="match status" value="1"/>
</dbReference>
<dbReference type="PRINTS" id="PR00080">
    <property type="entry name" value="SDRFAMILY"/>
</dbReference>
<dbReference type="InterPro" id="IPR020904">
    <property type="entry name" value="Sc_DH/Rdtase_CS"/>
</dbReference>
<keyword evidence="4" id="KW-1185">Reference proteome</keyword>
<dbReference type="AlphaFoldDB" id="A0A1V2H909"/>